<comment type="caution">
    <text evidence="1">The sequence shown here is derived from an EMBL/GenBank/DDBJ whole genome shotgun (WGS) entry which is preliminary data.</text>
</comment>
<proteinExistence type="predicted"/>
<reference evidence="1 2" key="1">
    <citation type="submission" date="2019-03" db="EMBL/GenBank/DDBJ databases">
        <title>Rhodosporidium diobovatum UCD-FST 08-225 genome sequencing, assembly, and annotation.</title>
        <authorList>
            <person name="Fakankun I.U."/>
            <person name="Fristensky B."/>
            <person name="Levin D.B."/>
        </authorList>
    </citation>
    <scope>NUCLEOTIDE SEQUENCE [LARGE SCALE GENOMIC DNA]</scope>
    <source>
        <strain evidence="1 2">UCD-FST 08-225</strain>
    </source>
</reference>
<keyword evidence="2" id="KW-1185">Reference proteome</keyword>
<name>A0A5C5G4E3_9BASI</name>
<gene>
    <name evidence="1" type="ORF">DMC30DRAFT_346483</name>
</gene>
<accession>A0A5C5G4E3</accession>
<sequence>MLLERLKELWKEEQAEEEQRGGGVTSLDVASVDGLRADVLQGAWLSELCDLTLGPNLLLPTNRPLAPLHFSFRLRSLTLHNNHWQSLPAEVLADVLRAALPLDPSDAEDGLQHLDLSATYDVASSGPFLQRLTRSTGTKGTGEGDGEARGSSVLETVTSLVLPVFETAAHLDFAVSALSLCCAPPSASPFAPPGWHADDADPPGDPRTGRIRQRQRLRYLELPALSSPSSAQYDALWAVLELLSHGTAPLGEPPEATEGIEEIGLRGWVGPHFPDTVAALFAAVGVRRDDGLVGVSARRAGLRRLRLVGVRNPDDVPRQGADFISHVQMCGVEVVFGPRRPAVQL</sequence>
<protein>
    <submittedName>
        <fullName evidence="1">Uncharacterized protein</fullName>
    </submittedName>
</protein>
<dbReference type="OrthoDB" id="10301040at2759"/>
<dbReference type="Proteomes" id="UP000311382">
    <property type="component" value="Unassembled WGS sequence"/>
</dbReference>
<evidence type="ECO:0000313" key="1">
    <source>
        <dbReference type="EMBL" id="TNY24010.1"/>
    </source>
</evidence>
<dbReference type="EMBL" id="SOZI01000006">
    <property type="protein sequence ID" value="TNY24010.1"/>
    <property type="molecule type" value="Genomic_DNA"/>
</dbReference>
<evidence type="ECO:0000313" key="2">
    <source>
        <dbReference type="Proteomes" id="UP000311382"/>
    </source>
</evidence>
<organism evidence="1 2">
    <name type="scientific">Rhodotorula diobovata</name>
    <dbReference type="NCBI Taxonomy" id="5288"/>
    <lineage>
        <taxon>Eukaryota</taxon>
        <taxon>Fungi</taxon>
        <taxon>Dikarya</taxon>
        <taxon>Basidiomycota</taxon>
        <taxon>Pucciniomycotina</taxon>
        <taxon>Microbotryomycetes</taxon>
        <taxon>Sporidiobolales</taxon>
        <taxon>Sporidiobolaceae</taxon>
        <taxon>Rhodotorula</taxon>
    </lineage>
</organism>
<dbReference type="AlphaFoldDB" id="A0A5C5G4E3"/>